<dbReference type="EMBL" id="MAHS01000011">
    <property type="protein sequence ID" value="OPB48565.1"/>
    <property type="molecule type" value="Genomic_DNA"/>
</dbReference>
<name>A0A1T3D5L8_9FLAO</name>
<gene>
    <name evidence="2" type="ORF">AYC66_06660</name>
    <name evidence="4" type="ORF">BAY09_04930</name>
    <name evidence="3" type="ORF">CMU51_02095</name>
</gene>
<evidence type="ECO:0000256" key="1">
    <source>
        <dbReference type="SAM" id="Phobius"/>
    </source>
</evidence>
<accession>A0A1T3D5L8</accession>
<dbReference type="EMBL" id="NWGY01000003">
    <property type="protein sequence ID" value="MDV3662845.1"/>
    <property type="molecule type" value="Genomic_DNA"/>
</dbReference>
<evidence type="ECO:0000313" key="2">
    <source>
        <dbReference type="EMBL" id="AQX52710.1"/>
    </source>
</evidence>
<reference evidence="3" key="3">
    <citation type="submission" date="2023-02" db="EMBL/GenBank/DDBJ databases">
        <title>Elizabethkingia anophelis draft genomes.</title>
        <authorList>
            <person name="Nicholson A.C."/>
            <person name="Whitney A.M."/>
            <person name="Humrighouse B.W."/>
            <person name="Villarma A."/>
            <person name="Bell M."/>
            <person name="Mcquiston J."/>
        </authorList>
    </citation>
    <scope>NUCLEOTIDE SEQUENCE</scope>
    <source>
        <strain evidence="3">B4955</strain>
    </source>
</reference>
<keyword evidence="1" id="KW-0472">Membrane</keyword>
<protein>
    <submittedName>
        <fullName evidence="4">Uncharacterized protein</fullName>
    </submittedName>
</protein>
<proteinExistence type="predicted"/>
<dbReference type="RefSeq" id="WP_009085818.1">
    <property type="nucleotide sequence ID" value="NZ_BQKS01000012.1"/>
</dbReference>
<dbReference type="AlphaFoldDB" id="A0A1T3D5L8"/>
<reference evidence="2 5" key="1">
    <citation type="submission" date="2016-02" db="EMBL/GenBank/DDBJ databases">
        <authorList>
            <person name="Nicholson A.C."/>
            <person name="Humrighouse B.W."/>
            <person name="Loparev V."/>
            <person name="Emery B."/>
            <person name="Graziano J."/>
            <person name="McQuiston J.R."/>
        </authorList>
    </citation>
    <scope>NUCLEOTIDE SEQUENCE [LARGE SCALE GENOMIC DNA]</scope>
    <source>
        <strain evidence="2 5">E6809</strain>
    </source>
</reference>
<keyword evidence="1" id="KW-1133">Transmembrane helix</keyword>
<feature type="transmembrane region" description="Helical" evidence="1">
    <location>
        <begin position="65"/>
        <end position="83"/>
    </location>
</feature>
<dbReference type="GeneID" id="56685545"/>
<dbReference type="OrthoDB" id="709028at2"/>
<evidence type="ECO:0000313" key="5">
    <source>
        <dbReference type="Proteomes" id="UP000189738"/>
    </source>
</evidence>
<reference evidence="4" key="2">
    <citation type="submission" date="2016-06" db="EMBL/GenBank/DDBJ databases">
        <authorList>
            <person name="Nicholson A.C."/>
        </authorList>
    </citation>
    <scope>NUCLEOTIDE SEQUENCE [LARGE SCALE GENOMIC DNA]</scope>
    <source>
        <strain evidence="4">E6809</strain>
    </source>
</reference>
<evidence type="ECO:0000313" key="4">
    <source>
        <dbReference type="EMBL" id="OPB48565.1"/>
    </source>
</evidence>
<dbReference type="EMBL" id="CP014339">
    <property type="protein sequence ID" value="AQX52710.1"/>
    <property type="molecule type" value="Genomic_DNA"/>
</dbReference>
<dbReference type="Proteomes" id="UP000189738">
    <property type="component" value="Chromosome"/>
</dbReference>
<sequence>MDELELLKKDWNKDSGDFKIYSAKEIFGMLKRKSISFSTSLLLLGITEIALWLVFDVIYGLDYRLVRYTLFFCFTGLLWYTFYRIKNTINSKDLMKSILMLRRIVVIYVIAVFSTLIIECILNFDIMTNQFYTGWQEGRHGKYQVGNLLQPTLKIYILFSVILLSILLFISLIYKNFYGNILHKLRANYKELTKLEESNA</sequence>
<feature type="transmembrane region" description="Helical" evidence="1">
    <location>
        <begin position="104"/>
        <end position="124"/>
    </location>
</feature>
<feature type="transmembrane region" description="Helical" evidence="1">
    <location>
        <begin position="41"/>
        <end position="59"/>
    </location>
</feature>
<dbReference type="Proteomes" id="UP001189000">
    <property type="component" value="Unassembled WGS sequence"/>
</dbReference>
<keyword evidence="1" id="KW-0812">Transmembrane</keyword>
<organism evidence="4">
    <name type="scientific">Elizabethkingia anophelis</name>
    <dbReference type="NCBI Taxonomy" id="1117645"/>
    <lineage>
        <taxon>Bacteria</taxon>
        <taxon>Pseudomonadati</taxon>
        <taxon>Bacteroidota</taxon>
        <taxon>Flavobacteriia</taxon>
        <taxon>Flavobacteriales</taxon>
        <taxon>Weeksellaceae</taxon>
        <taxon>Elizabethkingia</taxon>
    </lineage>
</organism>
<feature type="transmembrane region" description="Helical" evidence="1">
    <location>
        <begin position="155"/>
        <end position="174"/>
    </location>
</feature>
<evidence type="ECO:0000313" key="3">
    <source>
        <dbReference type="EMBL" id="MDV3662845.1"/>
    </source>
</evidence>